<dbReference type="RefSeq" id="WP_343046242.1">
    <property type="nucleotide sequence ID" value="NZ_JACBYQ010000001.1"/>
</dbReference>
<dbReference type="InterPro" id="IPR011991">
    <property type="entry name" value="ArsR-like_HTH"/>
</dbReference>
<dbReference type="PROSITE" id="PS50987">
    <property type="entry name" value="HTH_ARSR_2"/>
    <property type="match status" value="1"/>
</dbReference>
<keyword evidence="3" id="KW-1185">Reference proteome</keyword>
<feature type="domain" description="HTH arsR-type" evidence="1">
    <location>
        <begin position="1"/>
        <end position="94"/>
    </location>
</feature>
<dbReference type="NCBIfam" id="NF033788">
    <property type="entry name" value="HTH_metalloreg"/>
    <property type="match status" value="1"/>
</dbReference>
<dbReference type="GO" id="GO:0046686">
    <property type="term" value="P:response to cadmium ion"/>
    <property type="evidence" value="ECO:0007669"/>
    <property type="project" value="TreeGrafter"/>
</dbReference>
<dbReference type="SUPFAM" id="SSF46785">
    <property type="entry name" value="Winged helix' DNA-binding domain"/>
    <property type="match status" value="1"/>
</dbReference>
<keyword evidence="2" id="KW-0238">DNA-binding</keyword>
<sequence>MRGEVNLSRVGELFADRARSRILMALHSGKELPASTLASEAGVSRSTASSHLRKLSDGGLLAVAEHGRNRYYRLANQQVAEVIEKLAELASEGPIRSLREGTKAAQLSLARTCYDHLAGRLGVSVMKSMLNQGLLSGGDGSYDPLKSGTDRPASHGHDHDYKLTPAGEEFIGRLGVKFAPGSRPLIRYCIDWTEQSHHLAGKLGRGLFERFLEQGWILQRQSSRALKITSSGIDALHQHFGLDWERP</sequence>
<dbReference type="GO" id="GO:0010288">
    <property type="term" value="P:response to lead ion"/>
    <property type="evidence" value="ECO:0007669"/>
    <property type="project" value="TreeGrafter"/>
</dbReference>
<dbReference type="SMART" id="SM00418">
    <property type="entry name" value="HTH_ARSR"/>
    <property type="match status" value="1"/>
</dbReference>
<dbReference type="InterPro" id="IPR052543">
    <property type="entry name" value="HTH_Metal-responsive_Reg"/>
</dbReference>
<reference evidence="2 3" key="1">
    <citation type="submission" date="2020-07" db="EMBL/GenBank/DDBJ databases">
        <title>Sequencing the genomes of 1000 actinobacteria strains.</title>
        <authorList>
            <person name="Klenk H.-P."/>
        </authorList>
    </citation>
    <scope>NUCLEOTIDE SEQUENCE [LARGE SCALE GENOMIC DNA]</scope>
    <source>
        <strain evidence="2 3">DSM 102047</strain>
    </source>
</reference>
<dbReference type="InterPro" id="IPR036388">
    <property type="entry name" value="WH-like_DNA-bd_sf"/>
</dbReference>
<dbReference type="Proteomes" id="UP000521748">
    <property type="component" value="Unassembled WGS sequence"/>
</dbReference>
<evidence type="ECO:0000259" key="1">
    <source>
        <dbReference type="PROSITE" id="PS50987"/>
    </source>
</evidence>
<dbReference type="PANTHER" id="PTHR39168">
    <property type="entry name" value="TRANSCRIPTIONAL REGULATOR-RELATED"/>
    <property type="match status" value="1"/>
</dbReference>
<protein>
    <submittedName>
        <fullName evidence="2">DNA-binding transcriptional ArsR family regulator</fullName>
    </submittedName>
</protein>
<gene>
    <name evidence="2" type="ORF">FHU41_000883</name>
</gene>
<evidence type="ECO:0000313" key="2">
    <source>
        <dbReference type="EMBL" id="NYE94662.1"/>
    </source>
</evidence>
<dbReference type="InterPro" id="IPR001845">
    <property type="entry name" value="HTH_ArsR_DNA-bd_dom"/>
</dbReference>
<evidence type="ECO:0000313" key="3">
    <source>
        <dbReference type="Proteomes" id="UP000521748"/>
    </source>
</evidence>
<accession>A0A7Y9LS92</accession>
<dbReference type="Gene3D" id="1.10.10.10">
    <property type="entry name" value="Winged helix-like DNA-binding domain superfamily/Winged helix DNA-binding domain"/>
    <property type="match status" value="1"/>
</dbReference>
<dbReference type="AlphaFoldDB" id="A0A7Y9LS92"/>
<dbReference type="GO" id="GO:0003677">
    <property type="term" value="F:DNA binding"/>
    <property type="evidence" value="ECO:0007669"/>
    <property type="project" value="UniProtKB-KW"/>
</dbReference>
<dbReference type="PRINTS" id="PR00778">
    <property type="entry name" value="HTHARSR"/>
</dbReference>
<dbReference type="GO" id="GO:0032791">
    <property type="term" value="F:lead ion binding"/>
    <property type="evidence" value="ECO:0007669"/>
    <property type="project" value="TreeGrafter"/>
</dbReference>
<dbReference type="InterPro" id="IPR036390">
    <property type="entry name" value="WH_DNA-bd_sf"/>
</dbReference>
<name>A0A7Y9LS92_9MICC</name>
<dbReference type="EMBL" id="JACBYQ010000001">
    <property type="protein sequence ID" value="NYE94662.1"/>
    <property type="molecule type" value="Genomic_DNA"/>
</dbReference>
<organism evidence="2 3">
    <name type="scientific">Psychromicrobium silvestre</name>
    <dbReference type="NCBI Taxonomy" id="1645614"/>
    <lineage>
        <taxon>Bacteria</taxon>
        <taxon>Bacillati</taxon>
        <taxon>Actinomycetota</taxon>
        <taxon>Actinomycetes</taxon>
        <taxon>Micrococcales</taxon>
        <taxon>Micrococcaceae</taxon>
        <taxon>Psychromicrobium</taxon>
    </lineage>
</organism>
<proteinExistence type="predicted"/>
<dbReference type="PANTHER" id="PTHR39168:SF1">
    <property type="entry name" value="TRANSCRIPTIONAL REGULATORY PROTEIN"/>
    <property type="match status" value="1"/>
</dbReference>
<comment type="caution">
    <text evidence="2">The sequence shown here is derived from an EMBL/GenBank/DDBJ whole genome shotgun (WGS) entry which is preliminary data.</text>
</comment>
<dbReference type="GO" id="GO:0003700">
    <property type="term" value="F:DNA-binding transcription factor activity"/>
    <property type="evidence" value="ECO:0007669"/>
    <property type="project" value="InterPro"/>
</dbReference>
<dbReference type="CDD" id="cd00090">
    <property type="entry name" value="HTH_ARSR"/>
    <property type="match status" value="1"/>
</dbReference>
<dbReference type="GO" id="GO:0097063">
    <property type="term" value="F:cadmium ion sensor activity"/>
    <property type="evidence" value="ECO:0007669"/>
    <property type="project" value="TreeGrafter"/>
</dbReference>
<dbReference type="Pfam" id="PF12840">
    <property type="entry name" value="HTH_20"/>
    <property type="match status" value="1"/>
</dbReference>